<dbReference type="SUPFAM" id="SSF48403">
    <property type="entry name" value="Ankyrin repeat"/>
    <property type="match status" value="1"/>
</dbReference>
<dbReference type="Gene3D" id="1.25.40.20">
    <property type="entry name" value="Ankyrin repeat-containing domain"/>
    <property type="match status" value="1"/>
</dbReference>
<dbReference type="AlphaFoldDB" id="A0A6J8AWZ5"/>
<sequence length="631" mass="72231">MNSEGQLYEACLPILLDKVPNLANVRNAEGMSLLGYELLHKDYNYKRCQISSYLEPFLDESDGTEVNNANVLKYFYIPLLEEQTETIETNVNTVLKSCRIHPTTNNVICNDDSNHNKYVHPLIFLAATGKSLLGTCLDMPKIPFLVKFDALEIAGANFAKWGYYTDAVDCWNAANCIRQQIVTLKNKNSENIQEYVSKWEKDIHISDEIAEELLNPYEEYVDMDTVYIDFDEDSRSIIQPVEESFKIKLNTGTVPDIVVHSPTKSFVSHLHSLNSRKRGSDKVSSDSEDEEEQIIKTRIAILTKSVLIHERLIGFGCHQTMRAFHALAIEYKRHDKVQEFVTVMTYSFPYLVKYIPQEEYYAVNSITKTYTLTKFIDSLTNVLLTETKRRQLSFDLLMAIFKCFFLHGLATPRKQRDFSQFAPLLLAIKCLHRFEKTDEEDRRFSQFLRKVLKDDLRNDVRQSLLHYATPVTNKASDKLEKEIIGLSELVEILLSSGADPNTEDKFGMMPLHLAYRSIELNELVNDHYDNQMNIIQALLGAGAHTDCIDAANRTPIWYSQTLSSPLCPVATRSLQCLASVAIVNSCVPYQGYLSSHMVKFVDLHKKRGKLTTDIFLVNLLNKPLKGPKFFF</sequence>
<dbReference type="Proteomes" id="UP000507470">
    <property type="component" value="Unassembled WGS sequence"/>
</dbReference>
<evidence type="ECO:0000313" key="1">
    <source>
        <dbReference type="EMBL" id="CAC5375157.1"/>
    </source>
</evidence>
<dbReference type="OrthoDB" id="6102856at2759"/>
<dbReference type="InterPro" id="IPR036770">
    <property type="entry name" value="Ankyrin_rpt-contain_sf"/>
</dbReference>
<name>A0A6J8AWZ5_MYTCO</name>
<reference evidence="1 2" key="1">
    <citation type="submission" date="2020-06" db="EMBL/GenBank/DDBJ databases">
        <authorList>
            <person name="Li R."/>
            <person name="Bekaert M."/>
        </authorList>
    </citation>
    <scope>NUCLEOTIDE SEQUENCE [LARGE SCALE GENOMIC DNA]</scope>
    <source>
        <strain evidence="2">wild</strain>
    </source>
</reference>
<keyword evidence="2" id="KW-1185">Reference proteome</keyword>
<evidence type="ECO:0000313" key="2">
    <source>
        <dbReference type="Proteomes" id="UP000507470"/>
    </source>
</evidence>
<protein>
    <submittedName>
        <fullName evidence="1">FEM1B</fullName>
    </submittedName>
</protein>
<proteinExistence type="predicted"/>
<dbReference type="EMBL" id="CACVKT020002117">
    <property type="protein sequence ID" value="CAC5375157.1"/>
    <property type="molecule type" value="Genomic_DNA"/>
</dbReference>
<gene>
    <name evidence="1" type="ORF">MCOR_12267</name>
</gene>
<organism evidence="1 2">
    <name type="scientific">Mytilus coruscus</name>
    <name type="common">Sea mussel</name>
    <dbReference type="NCBI Taxonomy" id="42192"/>
    <lineage>
        <taxon>Eukaryota</taxon>
        <taxon>Metazoa</taxon>
        <taxon>Spiralia</taxon>
        <taxon>Lophotrochozoa</taxon>
        <taxon>Mollusca</taxon>
        <taxon>Bivalvia</taxon>
        <taxon>Autobranchia</taxon>
        <taxon>Pteriomorphia</taxon>
        <taxon>Mytilida</taxon>
        <taxon>Mytiloidea</taxon>
        <taxon>Mytilidae</taxon>
        <taxon>Mytilinae</taxon>
        <taxon>Mytilus</taxon>
    </lineage>
</organism>
<accession>A0A6J8AWZ5</accession>